<organism evidence="2 3">
    <name type="scientific">Mycena chlorophos</name>
    <name type="common">Agaric fungus</name>
    <name type="synonym">Agaricus chlorophos</name>
    <dbReference type="NCBI Taxonomy" id="658473"/>
    <lineage>
        <taxon>Eukaryota</taxon>
        <taxon>Fungi</taxon>
        <taxon>Dikarya</taxon>
        <taxon>Basidiomycota</taxon>
        <taxon>Agaricomycotina</taxon>
        <taxon>Agaricomycetes</taxon>
        <taxon>Agaricomycetidae</taxon>
        <taxon>Agaricales</taxon>
        <taxon>Marasmiineae</taxon>
        <taxon>Mycenaceae</taxon>
        <taxon>Mycena</taxon>
    </lineage>
</organism>
<evidence type="ECO:0000259" key="1">
    <source>
        <dbReference type="Pfam" id="PF16804"/>
    </source>
</evidence>
<sequence length="294" mass="33030">MSGSFSAAISDVDVDFSSIPASDLALLLPKLPSFLHQTPEARRRQQFRVLSTRLVAHLTDDQDRTSQDNSLSRAIQQILAVSPRPAADEAHRAWLLLQNVISQLPRSAMEQFRPALGHIERLHYHFPEIDLSGEAVDILRYLNSRCAYVPMSKTDYLAVRSIQEGVHTAEEMRPLIPGLLSWLQDANWPMCSASCEQLSRFPALAVEGVRSVLQHLNGDDGEWEGNLLRFVGTVPPALRESLRPEIERIVQRPTASETAHEVSELVIELLVAMDWWAHRPLKVRSQPAEDLGQD</sequence>
<dbReference type="EMBL" id="JACAZE010000010">
    <property type="protein sequence ID" value="KAF7305527.1"/>
    <property type="molecule type" value="Genomic_DNA"/>
</dbReference>
<dbReference type="InterPro" id="IPR031837">
    <property type="entry name" value="DUF5071"/>
</dbReference>
<evidence type="ECO:0000313" key="2">
    <source>
        <dbReference type="EMBL" id="KAF7305527.1"/>
    </source>
</evidence>
<accession>A0A8H6SVD2</accession>
<dbReference type="AlphaFoldDB" id="A0A8H6SVD2"/>
<dbReference type="OrthoDB" id="2969215at2759"/>
<reference evidence="2" key="1">
    <citation type="submission" date="2020-05" db="EMBL/GenBank/DDBJ databases">
        <title>Mycena genomes resolve the evolution of fungal bioluminescence.</title>
        <authorList>
            <person name="Tsai I.J."/>
        </authorList>
    </citation>
    <scope>NUCLEOTIDE SEQUENCE</scope>
    <source>
        <strain evidence="2">110903Hualien_Pintung</strain>
    </source>
</reference>
<dbReference type="Pfam" id="PF16804">
    <property type="entry name" value="DUF5071"/>
    <property type="match status" value="1"/>
</dbReference>
<dbReference type="Proteomes" id="UP000613580">
    <property type="component" value="Unassembled WGS sequence"/>
</dbReference>
<dbReference type="Gene3D" id="1.25.40.750">
    <property type="entry name" value="Domain of unknown function DUF5071"/>
    <property type="match status" value="1"/>
</dbReference>
<proteinExistence type="predicted"/>
<comment type="caution">
    <text evidence="2">The sequence shown here is derived from an EMBL/GenBank/DDBJ whole genome shotgun (WGS) entry which is preliminary data.</text>
</comment>
<keyword evidence="3" id="KW-1185">Reference proteome</keyword>
<dbReference type="InterPro" id="IPR038692">
    <property type="entry name" value="Cthe_2751_sf"/>
</dbReference>
<protein>
    <submittedName>
        <fullName evidence="2">DUF5071 domain-containing protein</fullName>
    </submittedName>
</protein>
<evidence type="ECO:0000313" key="3">
    <source>
        <dbReference type="Proteomes" id="UP000613580"/>
    </source>
</evidence>
<gene>
    <name evidence="2" type="ORF">HMN09_00805600</name>
</gene>
<name>A0A8H6SVD2_MYCCL</name>
<feature type="domain" description="DUF5071" evidence="1">
    <location>
        <begin position="149"/>
        <end position="269"/>
    </location>
</feature>